<reference evidence="1 2" key="1">
    <citation type="submission" date="2017-03" db="EMBL/GenBank/DDBJ databases">
        <title>Genomes of endolithic fungi from Antarctica.</title>
        <authorList>
            <person name="Coleine C."/>
            <person name="Masonjones S."/>
            <person name="Stajich J.E."/>
        </authorList>
    </citation>
    <scope>NUCLEOTIDE SEQUENCE [LARGE SCALE GENOMIC DNA]</scope>
    <source>
        <strain evidence="1 2">CCFEE 5184</strain>
    </source>
</reference>
<dbReference type="EMBL" id="NAJQ01002711">
    <property type="protein sequence ID" value="TKA38825.1"/>
    <property type="molecule type" value="Genomic_DNA"/>
</dbReference>
<proteinExistence type="predicted"/>
<keyword evidence="2" id="KW-1185">Reference proteome</keyword>
<evidence type="ECO:0008006" key="3">
    <source>
        <dbReference type="Google" id="ProtNLM"/>
    </source>
</evidence>
<name>A0A4U0UUQ2_9PEZI</name>
<dbReference type="PANTHER" id="PTHR42060:SF1">
    <property type="entry name" value="NHL REPEAT-CONTAINING PROTEIN"/>
    <property type="match status" value="1"/>
</dbReference>
<comment type="caution">
    <text evidence="1">The sequence shown here is derived from an EMBL/GenBank/DDBJ whole genome shotgun (WGS) entry which is preliminary data.</text>
</comment>
<evidence type="ECO:0000313" key="2">
    <source>
        <dbReference type="Proteomes" id="UP000309340"/>
    </source>
</evidence>
<dbReference type="Proteomes" id="UP000309340">
    <property type="component" value="Unassembled WGS sequence"/>
</dbReference>
<accession>A0A4U0UUQ2</accession>
<dbReference type="AlphaFoldDB" id="A0A4U0UUQ2"/>
<feature type="non-terminal residue" evidence="1">
    <location>
        <position position="70"/>
    </location>
</feature>
<dbReference type="InterPro" id="IPR011042">
    <property type="entry name" value="6-blade_b-propeller_TolB-like"/>
</dbReference>
<protein>
    <recommendedName>
        <fullName evidence="3">SMP-30/Gluconolactonase/LRE-like region domain-containing protein</fullName>
    </recommendedName>
</protein>
<organism evidence="1 2">
    <name type="scientific">Friedmanniomyces simplex</name>
    <dbReference type="NCBI Taxonomy" id="329884"/>
    <lineage>
        <taxon>Eukaryota</taxon>
        <taxon>Fungi</taxon>
        <taxon>Dikarya</taxon>
        <taxon>Ascomycota</taxon>
        <taxon>Pezizomycotina</taxon>
        <taxon>Dothideomycetes</taxon>
        <taxon>Dothideomycetidae</taxon>
        <taxon>Mycosphaerellales</taxon>
        <taxon>Teratosphaeriaceae</taxon>
        <taxon>Friedmanniomyces</taxon>
    </lineage>
</organism>
<evidence type="ECO:0000313" key="1">
    <source>
        <dbReference type="EMBL" id="TKA38825.1"/>
    </source>
</evidence>
<gene>
    <name evidence="1" type="ORF">B0A55_13783</name>
</gene>
<dbReference type="PANTHER" id="PTHR42060">
    <property type="entry name" value="NHL REPEAT-CONTAINING PROTEIN-RELATED"/>
    <property type="match status" value="1"/>
</dbReference>
<dbReference type="OrthoDB" id="9977941at2759"/>
<dbReference type="InterPro" id="IPR052998">
    <property type="entry name" value="Hetero-Diels-Alderase-like"/>
</dbReference>
<dbReference type="Gene3D" id="2.120.10.30">
    <property type="entry name" value="TolB, C-terminal domain"/>
    <property type="match status" value="1"/>
</dbReference>
<sequence length="70" mass="7260">MAPTATSPTGVNGIRVRHGHLYFTNSSLGTLNVIPIDPETGNKTGAATVIATGFKAADDLEIDEDVGEAY</sequence>